<sequence length="661" mass="74342">MSDTNALAIEEMNRIRAELGVAPLPVPGAAGPVFKAAKGDDSDEEPASTIETREAAAYDNWKKLEDDANAKKRREARDAAIKKEREKASRFAKLEGKGLADVAPDEDDMAWLKSSKKRQKKIAKAEKTQEELAERERQAQAALQYTEADLAGVKVGHELDQFDDEDQILVLKDTAVDNDDDDELEAISLKEKERLQEKLDSKKRKRAYDPNDMDETGQSSLLAQYDEEIDGKKRKAFTLNGEGKTVEEAQIGDSGAPKPKKVAVSLDFLKEETVATDYMDTSEVKMKKPKKKKSKSSRRKHVENEEDAFTMPEDAAEEDMEVDEPENAPPKPKKDLFDGSFVDDDDLQANLAAQRQKALKKRKKMRPADMARQIREEVTTPDVQDTIEETDEPTLVIDETTDFVANLNQPGNDDQVEERPRKRQKSSVPSNGIDSVGADEEGDVDMSQSYAEVGEERSKSRSISVGITGTGLDEEKTIDQGLGATLALLKQRGVLKTSENGDQNALYRERQNFLNEKMRAEAAAERLAKEQRERERTSARWNNMTPREREEWARKNNTNRDQLESRKLADIFNKEYKPNVELNYVDEFGRHMDQKEAFKKLSHQFHGKTSGNTKTKKHLDKIASEKKKLAESSLETTHTGGLGSARGQQAKKTKQAGVRLL</sequence>
<comment type="similarity">
    <text evidence="2">Belongs to the SNU66/SART1 family.</text>
</comment>
<proteinExistence type="inferred from homology"/>
<feature type="compositionally biased region" description="Basic and acidic residues" evidence="4">
    <location>
        <begin position="620"/>
        <end position="630"/>
    </location>
</feature>
<evidence type="ECO:0000256" key="1">
    <source>
        <dbReference type="ARBA" id="ARBA00004123"/>
    </source>
</evidence>
<evidence type="ECO:0000256" key="3">
    <source>
        <dbReference type="ARBA" id="ARBA00023242"/>
    </source>
</evidence>
<dbReference type="AlphaFoldDB" id="A0A6A6XVU7"/>
<dbReference type="PANTHER" id="PTHR14152">
    <property type="entry name" value="SQUAMOUS CELL CARCINOMA ANTIGEN RECOGNISED BY CYTOTOXIC T LYMPHOCYTES"/>
    <property type="match status" value="1"/>
</dbReference>
<dbReference type="Pfam" id="PF03343">
    <property type="entry name" value="SART-1"/>
    <property type="match status" value="1"/>
</dbReference>
<dbReference type="EMBL" id="MU001746">
    <property type="protein sequence ID" value="KAF2800509.1"/>
    <property type="molecule type" value="Genomic_DNA"/>
</dbReference>
<feature type="region of interest" description="Disordered" evidence="4">
    <location>
        <begin position="606"/>
        <end position="661"/>
    </location>
</feature>
<feature type="compositionally biased region" description="Basic and acidic residues" evidence="4">
    <location>
        <begin position="123"/>
        <end position="138"/>
    </location>
</feature>
<dbReference type="GO" id="GO:0046540">
    <property type="term" value="C:U4/U6 x U5 tri-snRNP complex"/>
    <property type="evidence" value="ECO:0007669"/>
    <property type="project" value="TreeGrafter"/>
</dbReference>
<feature type="region of interest" description="Disordered" evidence="4">
    <location>
        <begin position="114"/>
        <end position="138"/>
    </location>
</feature>
<feature type="region of interest" description="Disordered" evidence="4">
    <location>
        <begin position="530"/>
        <end position="553"/>
    </location>
</feature>
<evidence type="ECO:0008006" key="7">
    <source>
        <dbReference type="Google" id="ProtNLM"/>
    </source>
</evidence>
<dbReference type="Proteomes" id="UP000799757">
    <property type="component" value="Unassembled WGS sequence"/>
</dbReference>
<accession>A0A6A6XVU7</accession>
<dbReference type="InterPro" id="IPR005011">
    <property type="entry name" value="SNU66/SART1"/>
</dbReference>
<evidence type="ECO:0000313" key="6">
    <source>
        <dbReference type="Proteomes" id="UP000799757"/>
    </source>
</evidence>
<dbReference type="PANTHER" id="PTHR14152:SF5">
    <property type="entry name" value="U4_U6.U5 TRI-SNRNP-ASSOCIATED PROTEIN 1"/>
    <property type="match status" value="1"/>
</dbReference>
<feature type="region of interest" description="Disordered" evidence="4">
    <location>
        <begin position="187"/>
        <end position="259"/>
    </location>
</feature>
<organism evidence="5 6">
    <name type="scientific">Melanomma pulvis-pyrius CBS 109.77</name>
    <dbReference type="NCBI Taxonomy" id="1314802"/>
    <lineage>
        <taxon>Eukaryota</taxon>
        <taxon>Fungi</taxon>
        <taxon>Dikarya</taxon>
        <taxon>Ascomycota</taxon>
        <taxon>Pezizomycotina</taxon>
        <taxon>Dothideomycetes</taxon>
        <taxon>Pleosporomycetidae</taxon>
        <taxon>Pleosporales</taxon>
        <taxon>Melanommataceae</taxon>
        <taxon>Melanomma</taxon>
    </lineage>
</organism>
<feature type="compositionally biased region" description="Basic and acidic residues" evidence="4">
    <location>
        <begin position="366"/>
        <end position="378"/>
    </location>
</feature>
<evidence type="ECO:0000256" key="2">
    <source>
        <dbReference type="ARBA" id="ARBA00006076"/>
    </source>
</evidence>
<comment type="subcellular location">
    <subcellularLocation>
        <location evidence="1">Nucleus</location>
    </subcellularLocation>
</comment>
<dbReference type="OrthoDB" id="5583at2759"/>
<feature type="compositionally biased region" description="Basic and acidic residues" evidence="4">
    <location>
        <begin position="188"/>
        <end position="200"/>
    </location>
</feature>
<protein>
    <recommendedName>
        <fullName evidence="7">SART-1 protein</fullName>
    </recommendedName>
</protein>
<evidence type="ECO:0000313" key="5">
    <source>
        <dbReference type="EMBL" id="KAF2800509.1"/>
    </source>
</evidence>
<feature type="compositionally biased region" description="Basic residues" evidence="4">
    <location>
        <begin position="287"/>
        <end position="301"/>
    </location>
</feature>
<reference evidence="5" key="1">
    <citation type="journal article" date="2020" name="Stud. Mycol.">
        <title>101 Dothideomycetes genomes: a test case for predicting lifestyles and emergence of pathogens.</title>
        <authorList>
            <person name="Haridas S."/>
            <person name="Albert R."/>
            <person name="Binder M."/>
            <person name="Bloem J."/>
            <person name="Labutti K."/>
            <person name="Salamov A."/>
            <person name="Andreopoulos B."/>
            <person name="Baker S."/>
            <person name="Barry K."/>
            <person name="Bills G."/>
            <person name="Bluhm B."/>
            <person name="Cannon C."/>
            <person name="Castanera R."/>
            <person name="Culley D."/>
            <person name="Daum C."/>
            <person name="Ezra D."/>
            <person name="Gonzalez J."/>
            <person name="Henrissat B."/>
            <person name="Kuo A."/>
            <person name="Liang C."/>
            <person name="Lipzen A."/>
            <person name="Lutzoni F."/>
            <person name="Magnuson J."/>
            <person name="Mondo S."/>
            <person name="Nolan M."/>
            <person name="Ohm R."/>
            <person name="Pangilinan J."/>
            <person name="Park H.-J."/>
            <person name="Ramirez L."/>
            <person name="Alfaro M."/>
            <person name="Sun H."/>
            <person name="Tritt A."/>
            <person name="Yoshinaga Y."/>
            <person name="Zwiers L.-H."/>
            <person name="Turgeon B."/>
            <person name="Goodwin S."/>
            <person name="Spatafora J."/>
            <person name="Crous P."/>
            <person name="Grigoriev I."/>
        </authorList>
    </citation>
    <scope>NUCLEOTIDE SEQUENCE</scope>
    <source>
        <strain evidence="5">CBS 109.77</strain>
    </source>
</reference>
<name>A0A6A6XVU7_9PLEO</name>
<evidence type="ECO:0000256" key="4">
    <source>
        <dbReference type="SAM" id="MobiDB-lite"/>
    </source>
</evidence>
<feature type="compositionally biased region" description="Acidic residues" evidence="4">
    <location>
        <begin position="304"/>
        <end position="326"/>
    </location>
</feature>
<keyword evidence="6" id="KW-1185">Reference proteome</keyword>
<keyword evidence="3" id="KW-0539">Nucleus</keyword>
<feature type="region of interest" description="Disordered" evidence="4">
    <location>
        <begin position="280"/>
        <end position="465"/>
    </location>
</feature>
<feature type="region of interest" description="Disordered" evidence="4">
    <location>
        <begin position="67"/>
        <end position="87"/>
    </location>
</feature>
<gene>
    <name evidence="5" type="ORF">K505DRAFT_320402</name>
</gene>
<dbReference type="GO" id="GO:0045292">
    <property type="term" value="P:mRNA cis splicing, via spliceosome"/>
    <property type="evidence" value="ECO:0007669"/>
    <property type="project" value="TreeGrafter"/>
</dbReference>
<dbReference type="GO" id="GO:0000481">
    <property type="term" value="P:maturation of 5S rRNA"/>
    <property type="evidence" value="ECO:0007669"/>
    <property type="project" value="TreeGrafter"/>
</dbReference>